<reference evidence="4" key="1">
    <citation type="journal article" date="2014" name="Int. J. Syst. Evol. Microbiol.">
        <title>Complete genome sequence of Corynebacterium casei LMG S-19264T (=DSM 44701T), isolated from a smear-ripened cheese.</title>
        <authorList>
            <consortium name="US DOE Joint Genome Institute (JGI-PGF)"/>
            <person name="Walter F."/>
            <person name="Albersmeier A."/>
            <person name="Kalinowski J."/>
            <person name="Ruckert C."/>
        </authorList>
    </citation>
    <scope>NUCLEOTIDE SEQUENCE</scope>
    <source>
        <strain evidence="4">KCTC 42651</strain>
    </source>
</reference>
<evidence type="ECO:0000256" key="2">
    <source>
        <dbReference type="SAM" id="Phobius"/>
    </source>
</evidence>
<name>A0A918XT44_9PROT</name>
<proteinExistence type="predicted"/>
<feature type="transmembrane region" description="Helical" evidence="2">
    <location>
        <begin position="103"/>
        <end position="122"/>
    </location>
</feature>
<keyword evidence="5" id="KW-1185">Reference proteome</keyword>
<feature type="transmembrane region" description="Helical" evidence="2">
    <location>
        <begin position="38"/>
        <end position="59"/>
    </location>
</feature>
<dbReference type="EMBL" id="BMZS01000006">
    <property type="protein sequence ID" value="GHD53163.1"/>
    <property type="molecule type" value="Genomic_DNA"/>
</dbReference>
<keyword evidence="2" id="KW-0812">Transmembrane</keyword>
<dbReference type="InterPro" id="IPR037185">
    <property type="entry name" value="EmrE-like"/>
</dbReference>
<sequence length="327" mass="34623">MDRSPRTGIGFALLCLGILGALPILANARPAGSAGLTFAVWLTFWQLVASLPLFGAEILRARSADPLGRLVQACRGRSGLIALVTGAMFGGSTYMYVVAAERAGPVSLAIALQAYPVFATLVERLFLGKRKSGAELFFTALMIAALVYLTTEGTFRVADISWWTVFALGIPLLWSVAHIMLKRVLETTPATPNQVTVSRLVVSGGCLLVLAMVIGDGAGLLAAGIDPSFQRAAIVMGVAYYLELILWFHAMRHIDVSLASSVTVPAPAVTMLLAVLVLGDSLQTYQLLAMALIAAGMYGLVLTGGRGERTSEPPTARPERPGNRPRA</sequence>
<keyword evidence="2" id="KW-1133">Transmembrane helix</keyword>
<feature type="transmembrane region" description="Helical" evidence="2">
    <location>
        <begin position="201"/>
        <end position="223"/>
    </location>
</feature>
<dbReference type="SUPFAM" id="SSF103481">
    <property type="entry name" value="Multidrug resistance efflux transporter EmrE"/>
    <property type="match status" value="2"/>
</dbReference>
<feature type="transmembrane region" description="Helical" evidence="2">
    <location>
        <begin position="80"/>
        <end position="97"/>
    </location>
</feature>
<keyword evidence="2" id="KW-0472">Membrane</keyword>
<dbReference type="RefSeq" id="WP_189990892.1">
    <property type="nucleotide sequence ID" value="NZ_BMZS01000006.1"/>
</dbReference>
<organism evidence="4 5">
    <name type="scientific">Thalassobaculum fulvum</name>
    <dbReference type="NCBI Taxonomy" id="1633335"/>
    <lineage>
        <taxon>Bacteria</taxon>
        <taxon>Pseudomonadati</taxon>
        <taxon>Pseudomonadota</taxon>
        <taxon>Alphaproteobacteria</taxon>
        <taxon>Rhodospirillales</taxon>
        <taxon>Thalassobaculaceae</taxon>
        <taxon>Thalassobaculum</taxon>
    </lineage>
</organism>
<evidence type="ECO:0000313" key="4">
    <source>
        <dbReference type="EMBL" id="GHD53163.1"/>
    </source>
</evidence>
<protein>
    <submittedName>
        <fullName evidence="4">EamA family transporter</fullName>
    </submittedName>
</protein>
<feature type="region of interest" description="Disordered" evidence="1">
    <location>
        <begin position="306"/>
        <end position="327"/>
    </location>
</feature>
<feature type="transmembrane region" description="Helical" evidence="2">
    <location>
        <begin position="284"/>
        <end position="302"/>
    </location>
</feature>
<gene>
    <name evidence="4" type="ORF">GCM10017083_29540</name>
</gene>
<feature type="domain" description="EamA" evidence="3">
    <location>
        <begin position="162"/>
        <end position="301"/>
    </location>
</feature>
<dbReference type="Gene3D" id="1.10.3730.20">
    <property type="match status" value="1"/>
</dbReference>
<comment type="caution">
    <text evidence="4">The sequence shown here is derived from an EMBL/GenBank/DDBJ whole genome shotgun (WGS) entry which is preliminary data.</text>
</comment>
<feature type="transmembrane region" description="Helical" evidence="2">
    <location>
        <begin position="256"/>
        <end position="278"/>
    </location>
</feature>
<feature type="transmembrane region" description="Helical" evidence="2">
    <location>
        <begin position="134"/>
        <end position="150"/>
    </location>
</feature>
<dbReference type="Pfam" id="PF00892">
    <property type="entry name" value="EamA"/>
    <property type="match status" value="1"/>
</dbReference>
<feature type="transmembrane region" description="Helical" evidence="2">
    <location>
        <begin position="229"/>
        <end position="249"/>
    </location>
</feature>
<reference evidence="4" key="2">
    <citation type="submission" date="2020-09" db="EMBL/GenBank/DDBJ databases">
        <authorList>
            <person name="Sun Q."/>
            <person name="Kim S."/>
        </authorList>
    </citation>
    <scope>NUCLEOTIDE SEQUENCE</scope>
    <source>
        <strain evidence="4">KCTC 42651</strain>
    </source>
</reference>
<evidence type="ECO:0000313" key="5">
    <source>
        <dbReference type="Proteomes" id="UP000630353"/>
    </source>
</evidence>
<dbReference type="Proteomes" id="UP000630353">
    <property type="component" value="Unassembled WGS sequence"/>
</dbReference>
<evidence type="ECO:0000259" key="3">
    <source>
        <dbReference type="Pfam" id="PF00892"/>
    </source>
</evidence>
<dbReference type="InterPro" id="IPR000620">
    <property type="entry name" value="EamA_dom"/>
</dbReference>
<evidence type="ECO:0000256" key="1">
    <source>
        <dbReference type="SAM" id="MobiDB-lite"/>
    </source>
</evidence>
<feature type="transmembrane region" description="Helical" evidence="2">
    <location>
        <begin position="162"/>
        <end position="181"/>
    </location>
</feature>
<dbReference type="GO" id="GO:0016020">
    <property type="term" value="C:membrane"/>
    <property type="evidence" value="ECO:0007669"/>
    <property type="project" value="InterPro"/>
</dbReference>
<dbReference type="AlphaFoldDB" id="A0A918XT44"/>
<accession>A0A918XT44</accession>